<comment type="similarity">
    <text evidence="1">Belongs to the RAD52 family.</text>
</comment>
<sequence length="366" mass="42258">MNANQPQTQQVLSQKEVLEQLSRPFEDHEIEWKIENVIQNYYGKTQYQGIGFGYIDARAIQRRLNEVCGLNWSSSYQAHLLDQVILFECTIGIYVNNEWIYRTDGVELEIGGIERGKSAYSNALKRAAVHFGIGHFLYELDTVYIDIYQNDKTDEKQNCPSNADKYVSGNFKVNGNKVSIKGKYVTPKYSEIIKKQNNKKSKQGNTSQQQQKPPSNPQRLPQTQNRVTTSNKQQRNHSNSSGPTPGEYRNMVNCIFECFARLGITPENAHHLYSYVDSHVYERIDEAPFEVLQALFAMLNPIKLLLELGESTFKLDQATMFNYASHLLNEPIQKISHLFNKLDKKGLNIIFDRIRKDQRDQQQDYA</sequence>
<dbReference type="EMBL" id="UAQE01000006">
    <property type="protein sequence ID" value="SPU40604.1"/>
    <property type="molecule type" value="Genomic_DNA"/>
</dbReference>
<evidence type="ECO:0000313" key="6">
    <source>
        <dbReference type="Proteomes" id="UP000251431"/>
    </source>
</evidence>
<evidence type="ECO:0000256" key="2">
    <source>
        <dbReference type="ARBA" id="ARBA00022763"/>
    </source>
</evidence>
<evidence type="ECO:0000256" key="1">
    <source>
        <dbReference type="ARBA" id="ARBA00006638"/>
    </source>
</evidence>
<dbReference type="Proteomes" id="UP000251431">
    <property type="component" value="Unassembled WGS sequence"/>
</dbReference>
<feature type="compositionally biased region" description="Low complexity" evidence="4">
    <location>
        <begin position="203"/>
        <end position="213"/>
    </location>
</feature>
<proteinExistence type="inferred from homology"/>
<dbReference type="InterPro" id="IPR041247">
    <property type="entry name" value="Rad52_fam"/>
</dbReference>
<reference evidence="5 6" key="1">
    <citation type="submission" date="2018-06" db="EMBL/GenBank/DDBJ databases">
        <authorList>
            <consortium name="Pathogen Informatics"/>
            <person name="Doyle S."/>
        </authorList>
    </citation>
    <scope>NUCLEOTIDE SEQUENCE [LARGE SCALE GENOMIC DNA]</scope>
    <source>
        <strain evidence="5 6">NCTC7582</strain>
    </source>
</reference>
<dbReference type="AlphaFoldDB" id="A0A2X1AQ97"/>
<dbReference type="GO" id="GO:0006281">
    <property type="term" value="P:DNA repair"/>
    <property type="evidence" value="ECO:0007669"/>
    <property type="project" value="UniProtKB-KW"/>
</dbReference>
<keyword evidence="2" id="KW-0227">DNA damage</keyword>
<organism evidence="5 6">
    <name type="scientific">Lysinibacillus capsici</name>
    <dbReference type="NCBI Taxonomy" id="2115968"/>
    <lineage>
        <taxon>Bacteria</taxon>
        <taxon>Bacillati</taxon>
        <taxon>Bacillota</taxon>
        <taxon>Bacilli</taxon>
        <taxon>Bacillales</taxon>
        <taxon>Bacillaceae</taxon>
        <taxon>Lysinibacillus</taxon>
    </lineage>
</organism>
<evidence type="ECO:0000256" key="3">
    <source>
        <dbReference type="ARBA" id="ARBA00023204"/>
    </source>
</evidence>
<keyword evidence="3" id="KW-0234">DNA repair</keyword>
<dbReference type="Pfam" id="PF04098">
    <property type="entry name" value="Rad52_Rad22"/>
    <property type="match status" value="1"/>
</dbReference>
<dbReference type="RefSeq" id="WP_112118860.1">
    <property type="nucleotide sequence ID" value="NZ_UAQE01000006.1"/>
</dbReference>
<accession>A0A2X1AQ97</accession>
<evidence type="ECO:0000313" key="5">
    <source>
        <dbReference type="EMBL" id="SPU40604.1"/>
    </source>
</evidence>
<feature type="compositionally biased region" description="Polar residues" evidence="4">
    <location>
        <begin position="219"/>
        <end position="243"/>
    </location>
</feature>
<gene>
    <name evidence="5" type="primary">ddrA</name>
    <name evidence="5" type="ORF">NCTC7582_05148</name>
</gene>
<name>A0A2X1AQ97_9BACI</name>
<feature type="region of interest" description="Disordered" evidence="4">
    <location>
        <begin position="195"/>
        <end position="246"/>
    </location>
</feature>
<evidence type="ECO:0000256" key="4">
    <source>
        <dbReference type="SAM" id="MobiDB-lite"/>
    </source>
</evidence>
<protein>
    <submittedName>
        <fullName evidence="5">Putative prophage protein</fullName>
    </submittedName>
</protein>